<dbReference type="PRINTS" id="PR00080">
    <property type="entry name" value="SDRFAMILY"/>
</dbReference>
<evidence type="ECO:0000313" key="5">
    <source>
        <dbReference type="Proteomes" id="UP001169760"/>
    </source>
</evidence>
<dbReference type="EMBL" id="JAUOPB010000007">
    <property type="protein sequence ID" value="MDO6422995.1"/>
    <property type="molecule type" value="Genomic_DNA"/>
</dbReference>
<dbReference type="SUPFAM" id="SSF51735">
    <property type="entry name" value="NAD(P)-binding Rossmann-fold domains"/>
    <property type="match status" value="1"/>
</dbReference>
<dbReference type="InterPro" id="IPR020904">
    <property type="entry name" value="Sc_DH/Rdtase_CS"/>
</dbReference>
<proteinExistence type="inferred from homology"/>
<accession>A0AAW7X622</accession>
<comment type="caution">
    <text evidence="4">The sequence shown here is derived from an EMBL/GenBank/DDBJ whole genome shotgun (WGS) entry which is preliminary data.</text>
</comment>
<dbReference type="RefSeq" id="WP_303492814.1">
    <property type="nucleotide sequence ID" value="NZ_JAUOPB010000007.1"/>
</dbReference>
<dbReference type="InterPro" id="IPR002347">
    <property type="entry name" value="SDR_fam"/>
</dbReference>
<dbReference type="GO" id="GO:0047936">
    <property type="term" value="F:glucose 1-dehydrogenase [NAD(P)+] activity"/>
    <property type="evidence" value="ECO:0007669"/>
    <property type="project" value="UniProtKB-EC"/>
</dbReference>
<evidence type="ECO:0000256" key="1">
    <source>
        <dbReference type="ARBA" id="ARBA00006484"/>
    </source>
</evidence>
<dbReference type="Proteomes" id="UP001169760">
    <property type="component" value="Unassembled WGS sequence"/>
</dbReference>
<feature type="domain" description="Ketoreductase" evidence="3">
    <location>
        <begin position="15"/>
        <end position="184"/>
    </location>
</feature>
<sequence length="258" mass="27326">MSEMFFKEMFGLSGKVAIVTGATRGLGQAMALALAKAGASVVAVGSKLENLESTMALLAEYDVPTMALACDQTKPAAITQVVTDTVEKFGRIDVLINNAGTIRRAPAVDFSDDDWENVIETNLNGVFRFCRAVGKVMLEQRSGKIINIASLLSFSGGLTVPAYAASKGGVAQLTKALANEWAASNVQVNAIAPGYFNTDNTENIRKDAARFESISARIPAGRWGEPDDLIGAAVFLASNASNYVNGHIMLVDGGWMAR</sequence>
<gene>
    <name evidence="4" type="ORF">Q4521_10960</name>
</gene>
<dbReference type="FunFam" id="3.40.50.720:FF:000084">
    <property type="entry name" value="Short-chain dehydrogenase reductase"/>
    <property type="match status" value="1"/>
</dbReference>
<dbReference type="InterPro" id="IPR036291">
    <property type="entry name" value="NAD(P)-bd_dom_sf"/>
</dbReference>
<evidence type="ECO:0000256" key="2">
    <source>
        <dbReference type="ARBA" id="ARBA00023002"/>
    </source>
</evidence>
<dbReference type="Pfam" id="PF13561">
    <property type="entry name" value="adh_short_C2"/>
    <property type="match status" value="1"/>
</dbReference>
<dbReference type="PRINTS" id="PR00081">
    <property type="entry name" value="GDHRDH"/>
</dbReference>
<organism evidence="4 5">
    <name type="scientific">Saccharophagus degradans</name>
    <dbReference type="NCBI Taxonomy" id="86304"/>
    <lineage>
        <taxon>Bacteria</taxon>
        <taxon>Pseudomonadati</taxon>
        <taxon>Pseudomonadota</taxon>
        <taxon>Gammaproteobacteria</taxon>
        <taxon>Cellvibrionales</taxon>
        <taxon>Cellvibrionaceae</taxon>
        <taxon>Saccharophagus</taxon>
    </lineage>
</organism>
<evidence type="ECO:0000259" key="3">
    <source>
        <dbReference type="SMART" id="SM00822"/>
    </source>
</evidence>
<dbReference type="CDD" id="cd05347">
    <property type="entry name" value="Ga5DH-like_SDR_c"/>
    <property type="match status" value="1"/>
</dbReference>
<dbReference type="NCBIfam" id="NF005559">
    <property type="entry name" value="PRK07231.1"/>
    <property type="match status" value="1"/>
</dbReference>
<reference evidence="4" key="1">
    <citation type="submission" date="2023-07" db="EMBL/GenBank/DDBJ databases">
        <title>Genome content predicts the carbon catabolic preferences of heterotrophic bacteria.</title>
        <authorList>
            <person name="Gralka M."/>
        </authorList>
    </citation>
    <scope>NUCLEOTIDE SEQUENCE</scope>
    <source>
        <strain evidence="4">I3M17_2</strain>
    </source>
</reference>
<dbReference type="Gene3D" id="3.40.50.720">
    <property type="entry name" value="NAD(P)-binding Rossmann-like Domain"/>
    <property type="match status" value="1"/>
</dbReference>
<dbReference type="PANTHER" id="PTHR42760:SF5">
    <property type="entry name" value="2-DEHYDRO-3-DEOXY-D-GLUCONATE 5-DEHYDROGENASE"/>
    <property type="match status" value="1"/>
</dbReference>
<protein>
    <submittedName>
        <fullName evidence="4">Glucose 1-dehydrogenase</fullName>
        <ecNumber evidence="4">1.1.1.47</ecNumber>
    </submittedName>
</protein>
<dbReference type="AlphaFoldDB" id="A0AAW7X622"/>
<comment type="similarity">
    <text evidence="1">Belongs to the short-chain dehydrogenases/reductases (SDR) family.</text>
</comment>
<dbReference type="EC" id="1.1.1.47" evidence="4"/>
<name>A0AAW7X622_9GAMM</name>
<evidence type="ECO:0000313" key="4">
    <source>
        <dbReference type="EMBL" id="MDO6422995.1"/>
    </source>
</evidence>
<dbReference type="SMART" id="SM00822">
    <property type="entry name" value="PKS_KR"/>
    <property type="match status" value="1"/>
</dbReference>
<dbReference type="PROSITE" id="PS00061">
    <property type="entry name" value="ADH_SHORT"/>
    <property type="match status" value="1"/>
</dbReference>
<dbReference type="PANTHER" id="PTHR42760">
    <property type="entry name" value="SHORT-CHAIN DEHYDROGENASES/REDUCTASES FAMILY MEMBER"/>
    <property type="match status" value="1"/>
</dbReference>
<dbReference type="InterPro" id="IPR057326">
    <property type="entry name" value="KR_dom"/>
</dbReference>
<keyword evidence="2 4" id="KW-0560">Oxidoreductase</keyword>